<accession>A0ABV1FKL8</accession>
<name>A0ABV1FKL8_9FIRM</name>
<evidence type="ECO:0000313" key="3">
    <source>
        <dbReference type="Proteomes" id="UP001438008"/>
    </source>
</evidence>
<proteinExistence type="predicted"/>
<feature type="coiled-coil region" evidence="1">
    <location>
        <begin position="101"/>
        <end position="128"/>
    </location>
</feature>
<evidence type="ECO:0000313" key="2">
    <source>
        <dbReference type="EMBL" id="MEQ2473616.1"/>
    </source>
</evidence>
<keyword evidence="1" id="KW-0175">Coiled coil</keyword>
<dbReference type="EMBL" id="JBBMFE010000016">
    <property type="protein sequence ID" value="MEQ2473616.1"/>
    <property type="molecule type" value="Genomic_DNA"/>
</dbReference>
<reference evidence="2 3" key="1">
    <citation type="submission" date="2024-03" db="EMBL/GenBank/DDBJ databases">
        <title>Human intestinal bacterial collection.</title>
        <authorList>
            <person name="Pauvert C."/>
            <person name="Hitch T.C.A."/>
            <person name="Clavel T."/>
        </authorList>
    </citation>
    <scope>NUCLEOTIDE SEQUENCE [LARGE SCALE GENOMIC DNA]</scope>
    <source>
        <strain evidence="2 3">CLA-AA-H132</strain>
    </source>
</reference>
<evidence type="ECO:0000256" key="1">
    <source>
        <dbReference type="SAM" id="Coils"/>
    </source>
</evidence>
<organism evidence="2 3">
    <name type="scientific">Laedolimicola intestinihominis</name>
    <dbReference type="NCBI Taxonomy" id="3133166"/>
    <lineage>
        <taxon>Bacteria</taxon>
        <taxon>Bacillati</taxon>
        <taxon>Bacillota</taxon>
        <taxon>Clostridia</taxon>
        <taxon>Lachnospirales</taxon>
        <taxon>Lachnospiraceae</taxon>
        <taxon>Laedolimicola</taxon>
    </lineage>
</organism>
<dbReference type="Proteomes" id="UP001438008">
    <property type="component" value="Unassembled WGS sequence"/>
</dbReference>
<dbReference type="RefSeq" id="WP_349165215.1">
    <property type="nucleotide sequence ID" value="NZ_JBBMFE010000016.1"/>
</dbReference>
<comment type="caution">
    <text evidence="2">The sequence shown here is derived from an EMBL/GenBank/DDBJ whole genome shotgun (WGS) entry which is preliminary data.</text>
</comment>
<protein>
    <submittedName>
        <fullName evidence="2">Uncharacterized protein</fullName>
    </submittedName>
</protein>
<gene>
    <name evidence="2" type="ORF">WMO29_14125</name>
</gene>
<keyword evidence="3" id="KW-1185">Reference proteome</keyword>
<sequence length="147" mass="17172">MMAEQVEFFIEGLIEKTKEKKLDWQPFSAFKGKRDIIVELENGRGTFDYGVNAIRESNSYFLESGDGFVFLFEIYHGDPEVTSPAMDTIGLMVKINSVLPLDDLTYNNEEEQEALEKLKLLIENYLEEKYCYPDVLYNFMHQVLKME</sequence>